<proteinExistence type="predicted"/>
<accession>A0A0L8HPM9</accession>
<evidence type="ECO:0000313" key="1">
    <source>
        <dbReference type="EMBL" id="KOF91186.1"/>
    </source>
</evidence>
<sequence length="62" mass="7143">MFMVCSVINAFARMNDCVFDLDASYIIIGKLITFAVWFQSKSKLERTTRTSNMSLSMILRLI</sequence>
<reference evidence="1" key="1">
    <citation type="submission" date="2015-07" db="EMBL/GenBank/DDBJ databases">
        <title>MeaNS - Measles Nucleotide Surveillance Program.</title>
        <authorList>
            <person name="Tran T."/>
            <person name="Druce J."/>
        </authorList>
    </citation>
    <scope>NUCLEOTIDE SEQUENCE</scope>
    <source>
        <strain evidence="1">UCB-OBI-ISO-001</strain>
        <tissue evidence="1">Gonad</tissue>
    </source>
</reference>
<name>A0A0L8HPM9_OCTBM</name>
<dbReference type="EMBL" id="KQ417596">
    <property type="protein sequence ID" value="KOF91186.1"/>
    <property type="molecule type" value="Genomic_DNA"/>
</dbReference>
<organism evidence="1">
    <name type="scientific">Octopus bimaculoides</name>
    <name type="common">California two-spotted octopus</name>
    <dbReference type="NCBI Taxonomy" id="37653"/>
    <lineage>
        <taxon>Eukaryota</taxon>
        <taxon>Metazoa</taxon>
        <taxon>Spiralia</taxon>
        <taxon>Lophotrochozoa</taxon>
        <taxon>Mollusca</taxon>
        <taxon>Cephalopoda</taxon>
        <taxon>Coleoidea</taxon>
        <taxon>Octopodiformes</taxon>
        <taxon>Octopoda</taxon>
        <taxon>Incirrata</taxon>
        <taxon>Octopodidae</taxon>
        <taxon>Octopus</taxon>
    </lineage>
</organism>
<dbReference type="AlphaFoldDB" id="A0A0L8HPM9"/>
<protein>
    <submittedName>
        <fullName evidence="1">Uncharacterized protein</fullName>
    </submittedName>
</protein>
<gene>
    <name evidence="1" type="ORF">OCBIM_22009475mg</name>
</gene>